<reference evidence="3" key="1">
    <citation type="journal article" date="2016" name="Nature">
        <title>The genome of the seagrass Zostera marina reveals angiosperm adaptation to the sea.</title>
        <authorList>
            <person name="Olsen J.L."/>
            <person name="Rouze P."/>
            <person name="Verhelst B."/>
            <person name="Lin Y.-C."/>
            <person name="Bayer T."/>
            <person name="Collen J."/>
            <person name="Dattolo E."/>
            <person name="De Paoli E."/>
            <person name="Dittami S."/>
            <person name="Maumus F."/>
            <person name="Michel G."/>
            <person name="Kersting A."/>
            <person name="Lauritano C."/>
            <person name="Lohaus R."/>
            <person name="Toepel M."/>
            <person name="Tonon T."/>
            <person name="Vanneste K."/>
            <person name="Amirebrahimi M."/>
            <person name="Brakel J."/>
            <person name="Bostroem C."/>
            <person name="Chovatia M."/>
            <person name="Grimwood J."/>
            <person name="Jenkins J.W."/>
            <person name="Jueterbock A."/>
            <person name="Mraz A."/>
            <person name="Stam W.T."/>
            <person name="Tice H."/>
            <person name="Bornberg-Bauer E."/>
            <person name="Green P.J."/>
            <person name="Pearson G.A."/>
            <person name="Procaccini G."/>
            <person name="Duarte C.M."/>
            <person name="Schmutz J."/>
            <person name="Reusch T.B.H."/>
            <person name="Van de Peer Y."/>
        </authorList>
    </citation>
    <scope>NUCLEOTIDE SEQUENCE [LARGE SCALE GENOMIC DNA]</scope>
    <source>
        <strain evidence="3">cv. Finnish</strain>
    </source>
</reference>
<dbReference type="OrthoDB" id="430315at2759"/>
<evidence type="ECO:0000256" key="1">
    <source>
        <dbReference type="SAM" id="SignalP"/>
    </source>
</evidence>
<sequence length="313" mass="32858">MAKSTALICLQFLYLLCHAKAATFEFSNNCGYTVWPGILSSAGISPLSTTGFKLQTGQSRTVNTPANWSGRMWGRTDCTTDSTTSVFTCLTGDCGTGEIECSGSGANPPATLAEFTLAGSGGMDFYDVSLVDGYNLPMLVQPKSSSSSNCKSTGCLVDLNGMCPDELKVVGSSGQGAACKSACEAFGSSEYCCSGEHANPSTCKPSSYSQFFKNACPRAYSYAYDDGTSTFTCVSANYVVTFCPTTTTTTSNVNSDGENPKAVLPLLNNTDMVYLGAEKMSNGGSSSPVIQILFHHFPLLLLVSVSAFLCLSV</sequence>
<dbReference type="PRINTS" id="PR00347">
    <property type="entry name" value="THAUMATIN"/>
</dbReference>
<evidence type="ECO:0000313" key="3">
    <source>
        <dbReference type="Proteomes" id="UP000036987"/>
    </source>
</evidence>
<accession>A0A0K9P7J1</accession>
<dbReference type="PROSITE" id="PS51367">
    <property type="entry name" value="THAUMATIN_2"/>
    <property type="match status" value="1"/>
</dbReference>
<dbReference type="GO" id="GO:0006952">
    <property type="term" value="P:defense response"/>
    <property type="evidence" value="ECO:0000318"/>
    <property type="project" value="GO_Central"/>
</dbReference>
<keyword evidence="1" id="KW-0732">Signal</keyword>
<dbReference type="STRING" id="29655.A0A0K9P7J1"/>
<dbReference type="Gene3D" id="2.60.110.10">
    <property type="entry name" value="Thaumatin"/>
    <property type="match status" value="1"/>
</dbReference>
<dbReference type="EMBL" id="LFYR01001173">
    <property type="protein sequence ID" value="KMZ64125.1"/>
    <property type="molecule type" value="Genomic_DNA"/>
</dbReference>
<proteinExistence type="predicted"/>
<organism evidence="2 3">
    <name type="scientific">Zostera marina</name>
    <name type="common">Eelgrass</name>
    <dbReference type="NCBI Taxonomy" id="29655"/>
    <lineage>
        <taxon>Eukaryota</taxon>
        <taxon>Viridiplantae</taxon>
        <taxon>Streptophyta</taxon>
        <taxon>Embryophyta</taxon>
        <taxon>Tracheophyta</taxon>
        <taxon>Spermatophyta</taxon>
        <taxon>Magnoliopsida</taxon>
        <taxon>Liliopsida</taxon>
        <taxon>Zosteraceae</taxon>
        <taxon>Zostera</taxon>
    </lineage>
</organism>
<dbReference type="OMA" id="YLLCHAK"/>
<keyword evidence="3" id="KW-1185">Reference proteome</keyword>
<dbReference type="Proteomes" id="UP000036987">
    <property type="component" value="Unassembled WGS sequence"/>
</dbReference>
<feature type="chain" id="PRO_5005527473" evidence="1">
    <location>
        <begin position="22"/>
        <end position="313"/>
    </location>
</feature>
<dbReference type="SMART" id="SM00205">
    <property type="entry name" value="THN"/>
    <property type="match status" value="1"/>
</dbReference>
<dbReference type="FunFam" id="2.60.110.10:FF:000001">
    <property type="entry name" value="THAUMATIN-LIKE PROTEIN 1"/>
    <property type="match status" value="1"/>
</dbReference>
<dbReference type="PANTHER" id="PTHR31048">
    <property type="entry name" value="OS03G0233200 PROTEIN"/>
    <property type="match status" value="1"/>
</dbReference>
<name>A0A0K9P7J1_ZOSMR</name>
<dbReference type="InterPro" id="IPR001938">
    <property type="entry name" value="Thaumatin"/>
</dbReference>
<dbReference type="AlphaFoldDB" id="A0A0K9P7J1"/>
<dbReference type="InterPro" id="IPR037176">
    <property type="entry name" value="Osmotin/thaumatin-like_sf"/>
</dbReference>
<dbReference type="CDD" id="cd09218">
    <property type="entry name" value="TLP-PA"/>
    <property type="match status" value="1"/>
</dbReference>
<evidence type="ECO:0000313" key="2">
    <source>
        <dbReference type="EMBL" id="KMZ64125.1"/>
    </source>
</evidence>
<comment type="caution">
    <text evidence="2">The sequence shown here is derived from an EMBL/GenBank/DDBJ whole genome shotgun (WGS) entry which is preliminary data.</text>
</comment>
<dbReference type="Pfam" id="PF00314">
    <property type="entry name" value="Thaumatin"/>
    <property type="match status" value="1"/>
</dbReference>
<gene>
    <name evidence="2" type="ORF">ZOSMA_37G00040</name>
</gene>
<dbReference type="SUPFAM" id="SSF49870">
    <property type="entry name" value="Osmotin, thaumatin-like protein"/>
    <property type="match status" value="1"/>
</dbReference>
<feature type="signal peptide" evidence="1">
    <location>
        <begin position="1"/>
        <end position="21"/>
    </location>
</feature>
<protein>
    <submittedName>
        <fullName evidence="2">Thaumatin-like protein 1, putative, expressed</fullName>
    </submittedName>
</protein>